<dbReference type="SMART" id="SM00311">
    <property type="entry name" value="PWI"/>
    <property type="match status" value="1"/>
</dbReference>
<feature type="domain" description="PWI" evidence="3">
    <location>
        <begin position="27"/>
        <end position="125"/>
    </location>
</feature>
<keyword evidence="1" id="KW-0507">mRNA processing</keyword>
<gene>
    <name evidence="4" type="ORF">TIFTF001_000398</name>
</gene>
<dbReference type="GO" id="GO:0006397">
    <property type="term" value="P:mRNA processing"/>
    <property type="evidence" value="ECO:0007669"/>
    <property type="project" value="UniProtKB-KW"/>
</dbReference>
<evidence type="ECO:0000256" key="1">
    <source>
        <dbReference type="ARBA" id="ARBA00022664"/>
    </source>
</evidence>
<feature type="compositionally biased region" description="Basic and acidic residues" evidence="2">
    <location>
        <begin position="125"/>
        <end position="170"/>
    </location>
</feature>
<protein>
    <recommendedName>
        <fullName evidence="3">PWI domain-containing protein</fullName>
    </recommendedName>
</protein>
<evidence type="ECO:0000256" key="2">
    <source>
        <dbReference type="SAM" id="MobiDB-lite"/>
    </source>
</evidence>
<dbReference type="PROSITE" id="PS51025">
    <property type="entry name" value="PWI"/>
    <property type="match status" value="1"/>
</dbReference>
<dbReference type="Pfam" id="PF01480">
    <property type="entry name" value="PWI"/>
    <property type="match status" value="1"/>
</dbReference>
<dbReference type="InterPro" id="IPR036483">
    <property type="entry name" value="PWI_dom_sf"/>
</dbReference>
<evidence type="ECO:0000259" key="3">
    <source>
        <dbReference type="PROSITE" id="PS51025"/>
    </source>
</evidence>
<dbReference type="PANTHER" id="PTHR23148:SF0">
    <property type="entry name" value="SERINE_ARGININE REPETITIVE MATRIX PROTEIN 1"/>
    <property type="match status" value="1"/>
</dbReference>
<reference evidence="4" key="1">
    <citation type="submission" date="2023-07" db="EMBL/GenBank/DDBJ databases">
        <title>draft genome sequence of fig (Ficus carica).</title>
        <authorList>
            <person name="Takahashi T."/>
            <person name="Nishimura K."/>
        </authorList>
    </citation>
    <scope>NUCLEOTIDE SEQUENCE</scope>
</reference>
<comment type="caution">
    <text evidence="4">The sequence shown here is derived from an EMBL/GenBank/DDBJ whole genome shotgun (WGS) entry which is preliminary data.</text>
</comment>
<keyword evidence="5" id="KW-1185">Reference proteome</keyword>
<accession>A0AA87ZD87</accession>
<feature type="compositionally biased region" description="Basic and acidic residues" evidence="2">
    <location>
        <begin position="592"/>
        <end position="623"/>
    </location>
</feature>
<evidence type="ECO:0000313" key="4">
    <source>
        <dbReference type="EMBL" id="GMN24058.1"/>
    </source>
</evidence>
<dbReference type="GO" id="GO:0048024">
    <property type="term" value="P:regulation of mRNA splicing, via spliceosome"/>
    <property type="evidence" value="ECO:0007669"/>
    <property type="project" value="TreeGrafter"/>
</dbReference>
<dbReference type="AlphaFoldDB" id="A0AA87ZD87"/>
<dbReference type="GO" id="GO:0005681">
    <property type="term" value="C:spliceosomal complex"/>
    <property type="evidence" value="ECO:0007669"/>
    <property type="project" value="TreeGrafter"/>
</dbReference>
<feature type="compositionally biased region" description="Basic residues" evidence="2">
    <location>
        <begin position="731"/>
        <end position="768"/>
    </location>
</feature>
<feature type="compositionally biased region" description="Basic and acidic residues" evidence="2">
    <location>
        <begin position="198"/>
        <end position="216"/>
    </location>
</feature>
<feature type="compositionally biased region" description="Basic residues" evidence="2">
    <location>
        <begin position="282"/>
        <end position="402"/>
    </location>
</feature>
<dbReference type="GO" id="GO:0003723">
    <property type="term" value="F:RNA binding"/>
    <property type="evidence" value="ECO:0007669"/>
    <property type="project" value="TreeGrafter"/>
</dbReference>
<dbReference type="EMBL" id="BTGU01000001">
    <property type="protein sequence ID" value="GMN24058.1"/>
    <property type="molecule type" value="Genomic_DNA"/>
</dbReference>
<sequence>MSGGFFRGTSADQDTRFSNKQAKLLKSQKFAPELEHLVDMTKVSMDIIRPWIATRVTELLGFEDEVLINFIYGLLDGKQVNGKQVQISLTGFMEKNTGKFMKELWTLLLSAQKNASGVPQQFLDAKQEETRKKKEEADRIANEIQRKKDKESRELEEERLKKMDGGDETKASNAALEGNAKHTLARASTDPLEEEQDIDKSNGVRASNRERRDRSRSMSRSPGARGRSITSYSPRRRSVSPRRRHLPRGSPSPIKGRASRRTRSPSPPRRRSPYWRRSPSPVRRRRSPSPVRRRRSPSPVRRRRSPSPVRRRPPSPVRRRRSPSPVRRRRSPSPVRRRRSPSPIQRRRSPSPVRRRKSPSPVRRRISPSSIRHRRSPSPSRRRMSPSPVRRRRSPLPVRLRRSPSPVQHSASPSPAQRRRSPSPAQRRRSPSPVRRHISPSPVQRRSPTPIHSRSPSPVQRRSQRSSSIPTRQRSPVGGGRRLTPKSRSPSSLEPSSSPVRHGSASPIRMKSPKRRRSPMQLPSEKMRSSRSQNDSRDRILPPSPSPQRSPVRSRSPAGGRSDGEERSPYKNASRQPRGRTTRDVSSSTPRKPREQKLHHNSTEMSEERREKRRIPDTADRQRSPTACRDSPPYDRQQALNSVEGRKSEEKNRSRLNNVKEGNQDYRLDSARTSVEKIDNNRSGIDSLSEENDKRKSRDKEKRKHKRSERQEAASDDDYSYDSEKEDRKEAKRRRKEEKRLRKEKKRQKREDKRRRREERRSEKRRGKNQSDVSVSDGEYDKRRESHTSENDEMETDHQKRLEIELRKKALESLKAKKGVGH</sequence>
<feature type="compositionally biased region" description="Basic residues" evidence="2">
    <location>
        <begin position="417"/>
        <end position="438"/>
    </location>
</feature>
<dbReference type="InterPro" id="IPR052225">
    <property type="entry name" value="Ser/Arg_repetitive_matrix"/>
</dbReference>
<feature type="compositionally biased region" description="Basic and acidic residues" evidence="2">
    <location>
        <begin position="691"/>
        <end position="700"/>
    </location>
</feature>
<dbReference type="SUPFAM" id="SSF101233">
    <property type="entry name" value="PWI domain"/>
    <property type="match status" value="1"/>
</dbReference>
<feature type="compositionally biased region" description="Low complexity" evidence="2">
    <location>
        <begin position="403"/>
        <end position="416"/>
    </location>
</feature>
<dbReference type="PANTHER" id="PTHR23148">
    <property type="entry name" value="SERINE/ARGININE REGULATED NUCLEAR MATRIX PROTEIN"/>
    <property type="match status" value="1"/>
</dbReference>
<feature type="compositionally biased region" description="Basic and acidic residues" evidence="2">
    <location>
        <begin position="779"/>
        <end position="803"/>
    </location>
</feature>
<organism evidence="4 5">
    <name type="scientific">Ficus carica</name>
    <name type="common">Common fig</name>
    <dbReference type="NCBI Taxonomy" id="3494"/>
    <lineage>
        <taxon>Eukaryota</taxon>
        <taxon>Viridiplantae</taxon>
        <taxon>Streptophyta</taxon>
        <taxon>Embryophyta</taxon>
        <taxon>Tracheophyta</taxon>
        <taxon>Spermatophyta</taxon>
        <taxon>Magnoliopsida</taxon>
        <taxon>eudicotyledons</taxon>
        <taxon>Gunneridae</taxon>
        <taxon>Pentapetalae</taxon>
        <taxon>rosids</taxon>
        <taxon>fabids</taxon>
        <taxon>Rosales</taxon>
        <taxon>Moraceae</taxon>
        <taxon>Ficeae</taxon>
        <taxon>Ficus</taxon>
    </lineage>
</organism>
<feature type="compositionally biased region" description="Basic and acidic residues" evidence="2">
    <location>
        <begin position="662"/>
        <end position="680"/>
    </location>
</feature>
<dbReference type="Proteomes" id="UP001187192">
    <property type="component" value="Unassembled WGS sequence"/>
</dbReference>
<feature type="region of interest" description="Disordered" evidence="2">
    <location>
        <begin position="125"/>
        <end position="803"/>
    </location>
</feature>
<feature type="compositionally biased region" description="Basic and acidic residues" evidence="2">
    <location>
        <begin position="644"/>
        <end position="653"/>
    </location>
</feature>
<dbReference type="InterPro" id="IPR002483">
    <property type="entry name" value="PWI_dom"/>
</dbReference>
<feature type="compositionally biased region" description="Basic residues" evidence="2">
    <location>
        <begin position="257"/>
        <end position="274"/>
    </location>
</feature>
<feature type="compositionally biased region" description="Low complexity" evidence="2">
    <location>
        <begin position="486"/>
        <end position="499"/>
    </location>
</feature>
<feature type="compositionally biased region" description="Low complexity" evidence="2">
    <location>
        <begin position="453"/>
        <end position="476"/>
    </location>
</feature>
<proteinExistence type="predicted"/>
<dbReference type="Gene3D" id="1.20.1390.10">
    <property type="entry name" value="PWI domain"/>
    <property type="match status" value="1"/>
</dbReference>
<name>A0AA87ZD87_FICCA</name>
<evidence type="ECO:0000313" key="5">
    <source>
        <dbReference type="Proteomes" id="UP001187192"/>
    </source>
</evidence>
<feature type="compositionally biased region" description="Basic residues" evidence="2">
    <location>
        <begin position="234"/>
        <end position="247"/>
    </location>
</feature>